<sequence>MSTPAPHTSQARRDGSHRPSTASTVLLACGVVSSLLYVVAHEILAAALYDGYSRFDQAISELTSVGAPTRAPLTAVGFVYDVLIVAFGIGVWRTGRGVRPLRIAGVLLVAYGFVGPLWLPFPMTGREDIEAGAAMPLADTMHLVLSAVTVSLWCAMIGFAAAAFGTWFRVYSAVTVATILAFGAWTGRYVPAVAAAEPTPGMGAVERVMFGAFVLWVAVLAVALLVRRTRPASLRGASGGRRAVAPSGGEPS</sequence>
<feature type="transmembrane region" description="Helical" evidence="1">
    <location>
        <begin position="21"/>
        <end position="49"/>
    </location>
</feature>
<feature type="transmembrane region" description="Helical" evidence="1">
    <location>
        <begin position="69"/>
        <end position="91"/>
    </location>
</feature>
<dbReference type="AlphaFoldDB" id="A0AA46NY79"/>
<dbReference type="GeneID" id="83618844"/>
<dbReference type="InterPro" id="IPR009339">
    <property type="entry name" value="DUF998"/>
</dbReference>
<dbReference type="Pfam" id="PF06197">
    <property type="entry name" value="DUF998"/>
    <property type="match status" value="1"/>
</dbReference>
<evidence type="ECO:0000256" key="1">
    <source>
        <dbReference type="SAM" id="Phobius"/>
    </source>
</evidence>
<proteinExistence type="predicted"/>
<evidence type="ECO:0000313" key="2">
    <source>
        <dbReference type="EMBL" id="UYF94291.1"/>
    </source>
</evidence>
<keyword evidence="1" id="KW-1133">Transmembrane helix</keyword>
<gene>
    <name evidence="2" type="ORF">OCS65_00460</name>
</gene>
<feature type="transmembrane region" description="Helical" evidence="1">
    <location>
        <begin position="103"/>
        <end position="121"/>
    </location>
</feature>
<organism evidence="2 3">
    <name type="scientific">Rhodococcus aetherivorans</name>
    <dbReference type="NCBI Taxonomy" id="191292"/>
    <lineage>
        <taxon>Bacteria</taxon>
        <taxon>Bacillati</taxon>
        <taxon>Actinomycetota</taxon>
        <taxon>Actinomycetes</taxon>
        <taxon>Mycobacteriales</taxon>
        <taxon>Nocardiaceae</taxon>
        <taxon>Rhodococcus</taxon>
    </lineage>
</organism>
<feature type="transmembrane region" description="Helical" evidence="1">
    <location>
        <begin position="170"/>
        <end position="188"/>
    </location>
</feature>
<protein>
    <submittedName>
        <fullName evidence="2">DUF998 domain-containing protein</fullName>
    </submittedName>
</protein>
<dbReference type="Proteomes" id="UP001163947">
    <property type="component" value="Chromosome"/>
</dbReference>
<evidence type="ECO:0000313" key="3">
    <source>
        <dbReference type="Proteomes" id="UP001163947"/>
    </source>
</evidence>
<accession>A0AA46NY79</accession>
<keyword evidence="1" id="KW-0812">Transmembrane</keyword>
<reference evidence="2" key="1">
    <citation type="submission" date="2022-09" db="EMBL/GenBank/DDBJ databases">
        <title>The genome sequence of Rhodococcus aetherivorans N1.</title>
        <authorList>
            <person name="Jiang W."/>
        </authorList>
    </citation>
    <scope>NUCLEOTIDE SEQUENCE</scope>
    <source>
        <strain evidence="2">N1</strain>
    </source>
</reference>
<dbReference type="EMBL" id="CP106982">
    <property type="protein sequence ID" value="UYF94291.1"/>
    <property type="molecule type" value="Genomic_DNA"/>
</dbReference>
<dbReference type="RefSeq" id="WP_231772173.1">
    <property type="nucleotide sequence ID" value="NZ_CP088969.1"/>
</dbReference>
<keyword evidence="1" id="KW-0472">Membrane</keyword>
<feature type="transmembrane region" description="Helical" evidence="1">
    <location>
        <begin position="141"/>
        <end position="163"/>
    </location>
</feature>
<name>A0AA46NY79_9NOCA</name>
<feature type="transmembrane region" description="Helical" evidence="1">
    <location>
        <begin position="208"/>
        <end position="226"/>
    </location>
</feature>